<sequence>MALRILGFWLTLYTSIGWAASTDEAGIPLGVGDTVLITVYNEPDLTVSTKIGQNGRVKFPLIGERVVIGKQPEQLASELEAAYFDGYLVSPSVSVDVKSYRPIYIRGAVKSPGAYGFELGMTVDQAIALAGGLKDRASNSEWKLFRGDNPAPTTVKKDSAVLPGDIIEIRESLF</sequence>
<feature type="domain" description="Soluble ligand binding" evidence="4">
    <location>
        <begin position="103"/>
        <end position="147"/>
    </location>
</feature>
<dbReference type="Gene3D" id="3.10.560.10">
    <property type="entry name" value="Outer membrane lipoprotein wza domain like"/>
    <property type="match status" value="1"/>
</dbReference>
<dbReference type="Proteomes" id="UP001520878">
    <property type="component" value="Unassembled WGS sequence"/>
</dbReference>
<accession>A0ABS8GCN2</accession>
<evidence type="ECO:0000256" key="1">
    <source>
        <dbReference type="ARBA" id="ARBA00022729"/>
    </source>
</evidence>
<keyword evidence="1 2" id="KW-0732">Signal</keyword>
<dbReference type="InterPro" id="IPR003715">
    <property type="entry name" value="Poly_export_N"/>
</dbReference>
<dbReference type="PANTHER" id="PTHR33619">
    <property type="entry name" value="POLYSACCHARIDE EXPORT PROTEIN GFCE-RELATED"/>
    <property type="match status" value="1"/>
</dbReference>
<dbReference type="InterPro" id="IPR049712">
    <property type="entry name" value="Poly_export"/>
</dbReference>
<evidence type="ECO:0000313" key="6">
    <source>
        <dbReference type="Proteomes" id="UP001520878"/>
    </source>
</evidence>
<reference evidence="5 6" key="1">
    <citation type="submission" date="2021-10" db="EMBL/GenBank/DDBJ databases">
        <title>Draft genome of Aestuariibacter halophilus JC2043.</title>
        <authorList>
            <person name="Emsley S.A."/>
            <person name="Pfannmuller K.M."/>
            <person name="Ushijima B."/>
            <person name="Saw J.H."/>
            <person name="Videau P."/>
        </authorList>
    </citation>
    <scope>NUCLEOTIDE SEQUENCE [LARGE SCALE GENOMIC DNA]</scope>
    <source>
        <strain evidence="5 6">JC2043</strain>
    </source>
</reference>
<evidence type="ECO:0000256" key="2">
    <source>
        <dbReference type="SAM" id="SignalP"/>
    </source>
</evidence>
<proteinExistence type="predicted"/>
<dbReference type="EMBL" id="JAJEWP010000011">
    <property type="protein sequence ID" value="MCC2618329.1"/>
    <property type="molecule type" value="Genomic_DNA"/>
</dbReference>
<feature type="signal peptide" evidence="2">
    <location>
        <begin position="1"/>
        <end position="19"/>
    </location>
</feature>
<dbReference type="RefSeq" id="WP_229163133.1">
    <property type="nucleotide sequence ID" value="NZ_JAJEWP010000011.1"/>
</dbReference>
<comment type="caution">
    <text evidence="5">The sequence shown here is derived from an EMBL/GenBank/DDBJ whole genome shotgun (WGS) entry which is preliminary data.</text>
</comment>
<dbReference type="InterPro" id="IPR019554">
    <property type="entry name" value="Soluble_ligand-bd"/>
</dbReference>
<evidence type="ECO:0000259" key="4">
    <source>
        <dbReference type="Pfam" id="PF10531"/>
    </source>
</evidence>
<feature type="domain" description="Polysaccharide export protein N-terminal" evidence="3">
    <location>
        <begin position="26"/>
        <end position="98"/>
    </location>
</feature>
<feature type="chain" id="PRO_5046661657" evidence="2">
    <location>
        <begin position="20"/>
        <end position="174"/>
    </location>
</feature>
<keyword evidence="6" id="KW-1185">Reference proteome</keyword>
<dbReference type="Pfam" id="PF10531">
    <property type="entry name" value="SLBB"/>
    <property type="match status" value="1"/>
</dbReference>
<organism evidence="5 6">
    <name type="scientific">Fluctibacter halophilus</name>
    <dbReference type="NCBI Taxonomy" id="226011"/>
    <lineage>
        <taxon>Bacteria</taxon>
        <taxon>Pseudomonadati</taxon>
        <taxon>Pseudomonadota</taxon>
        <taxon>Gammaproteobacteria</taxon>
        <taxon>Alteromonadales</taxon>
        <taxon>Alteromonadaceae</taxon>
        <taxon>Fluctibacter</taxon>
    </lineage>
</organism>
<dbReference type="Pfam" id="PF02563">
    <property type="entry name" value="Poly_export"/>
    <property type="match status" value="1"/>
</dbReference>
<dbReference type="PANTHER" id="PTHR33619:SF3">
    <property type="entry name" value="POLYSACCHARIDE EXPORT PROTEIN GFCE-RELATED"/>
    <property type="match status" value="1"/>
</dbReference>
<evidence type="ECO:0000259" key="3">
    <source>
        <dbReference type="Pfam" id="PF02563"/>
    </source>
</evidence>
<dbReference type="Gene3D" id="3.30.1950.10">
    <property type="entry name" value="wza like domain"/>
    <property type="match status" value="1"/>
</dbReference>
<gene>
    <name evidence="5" type="ORF">LJ739_18900</name>
</gene>
<evidence type="ECO:0000313" key="5">
    <source>
        <dbReference type="EMBL" id="MCC2618329.1"/>
    </source>
</evidence>
<protein>
    <submittedName>
        <fullName evidence="5">Polysaccharide export protein</fullName>
    </submittedName>
</protein>
<name>A0ABS8GCN2_9ALTE</name>